<evidence type="ECO:0000256" key="3">
    <source>
        <dbReference type="ARBA" id="ARBA00022448"/>
    </source>
</evidence>
<keyword evidence="11" id="KW-1185">Reference proteome</keyword>
<feature type="transmembrane region" description="Helical" evidence="9">
    <location>
        <begin position="433"/>
        <end position="454"/>
    </location>
</feature>
<keyword evidence="4 9" id="KW-0812">Transmembrane</keyword>
<dbReference type="GO" id="GO:0015031">
    <property type="term" value="P:protein transport"/>
    <property type="evidence" value="ECO:0007669"/>
    <property type="project" value="UniProtKB-KW"/>
</dbReference>
<keyword evidence="3" id="KW-0813">Transport</keyword>
<keyword evidence="6" id="KW-0653">Protein transport</keyword>
<name>A0A9P3LYC1_9FUNG</name>
<dbReference type="NCBIfam" id="TIGR00728">
    <property type="entry name" value="OPT_sfam"/>
    <property type="match status" value="1"/>
</dbReference>
<evidence type="ECO:0000256" key="7">
    <source>
        <dbReference type="ARBA" id="ARBA00022989"/>
    </source>
</evidence>
<dbReference type="PANTHER" id="PTHR22601">
    <property type="entry name" value="ISP4 LIKE PROTEIN"/>
    <property type="match status" value="1"/>
</dbReference>
<evidence type="ECO:0000256" key="1">
    <source>
        <dbReference type="ARBA" id="ARBA00004141"/>
    </source>
</evidence>
<feature type="transmembrane region" description="Helical" evidence="9">
    <location>
        <begin position="188"/>
        <end position="210"/>
    </location>
</feature>
<accession>A0A9P3LYC1</accession>
<feature type="transmembrane region" description="Helical" evidence="9">
    <location>
        <begin position="297"/>
        <end position="316"/>
    </location>
</feature>
<reference evidence="10" key="1">
    <citation type="submission" date="2021-11" db="EMBL/GenBank/DDBJ databases">
        <authorList>
            <person name="Herlambang A."/>
            <person name="Guo Y."/>
            <person name="Takashima Y."/>
            <person name="Nishizawa T."/>
        </authorList>
    </citation>
    <scope>NUCLEOTIDE SEQUENCE</scope>
    <source>
        <strain evidence="10">E1425</strain>
    </source>
</reference>
<feature type="transmembrane region" description="Helical" evidence="9">
    <location>
        <begin position="60"/>
        <end position="79"/>
    </location>
</feature>
<keyword evidence="8 9" id="KW-0472">Membrane</keyword>
<reference evidence="10" key="2">
    <citation type="journal article" date="2022" name="Microbiol. Resour. Announc.">
        <title>Whole-Genome Sequence of Entomortierella parvispora E1425, a Mucoromycotan Fungus Associated with Burkholderiaceae-Related Endosymbiotic Bacteria.</title>
        <authorList>
            <person name="Herlambang A."/>
            <person name="Guo Y."/>
            <person name="Takashima Y."/>
            <person name="Narisawa K."/>
            <person name="Ohta H."/>
            <person name="Nishizawa T."/>
        </authorList>
    </citation>
    <scope>NUCLEOTIDE SEQUENCE</scope>
    <source>
        <strain evidence="10">E1425</strain>
    </source>
</reference>
<evidence type="ECO:0000256" key="8">
    <source>
        <dbReference type="ARBA" id="ARBA00023136"/>
    </source>
</evidence>
<evidence type="ECO:0000256" key="4">
    <source>
        <dbReference type="ARBA" id="ARBA00022692"/>
    </source>
</evidence>
<feature type="transmembrane region" description="Helical" evidence="9">
    <location>
        <begin position="693"/>
        <end position="718"/>
    </location>
</feature>
<feature type="transmembrane region" description="Helical" evidence="9">
    <location>
        <begin position="614"/>
        <end position="634"/>
    </location>
</feature>
<organism evidence="10 11">
    <name type="scientific">Entomortierella parvispora</name>
    <dbReference type="NCBI Taxonomy" id="205924"/>
    <lineage>
        <taxon>Eukaryota</taxon>
        <taxon>Fungi</taxon>
        <taxon>Fungi incertae sedis</taxon>
        <taxon>Mucoromycota</taxon>
        <taxon>Mortierellomycotina</taxon>
        <taxon>Mortierellomycetes</taxon>
        <taxon>Mortierellales</taxon>
        <taxon>Mortierellaceae</taxon>
        <taxon>Entomortierella</taxon>
    </lineage>
</organism>
<evidence type="ECO:0000313" key="10">
    <source>
        <dbReference type="EMBL" id="GJJ75281.1"/>
    </source>
</evidence>
<feature type="transmembrane region" description="Helical" evidence="9">
    <location>
        <begin position="230"/>
        <end position="254"/>
    </location>
</feature>
<dbReference type="EMBL" id="BQFW01000010">
    <property type="protein sequence ID" value="GJJ75281.1"/>
    <property type="molecule type" value="Genomic_DNA"/>
</dbReference>
<keyword evidence="7 9" id="KW-1133">Transmembrane helix</keyword>
<evidence type="ECO:0000313" key="11">
    <source>
        <dbReference type="Proteomes" id="UP000827284"/>
    </source>
</evidence>
<comment type="caution">
    <text evidence="10">The sequence shown here is derived from an EMBL/GenBank/DDBJ whole genome shotgun (WGS) entry which is preliminary data.</text>
</comment>
<dbReference type="OrthoDB" id="9986677at2759"/>
<feature type="transmembrane region" description="Helical" evidence="9">
    <location>
        <begin position="460"/>
        <end position="479"/>
    </location>
</feature>
<gene>
    <name evidence="10" type="ORF">EMPS_07639</name>
</gene>
<dbReference type="AlphaFoldDB" id="A0A9P3LYC1"/>
<dbReference type="InterPro" id="IPR004813">
    <property type="entry name" value="OPT"/>
</dbReference>
<dbReference type="NCBIfam" id="TIGR00727">
    <property type="entry name" value="ISP4_OPT"/>
    <property type="match status" value="1"/>
</dbReference>
<feature type="transmembrane region" description="Helical" evidence="9">
    <location>
        <begin position="378"/>
        <end position="399"/>
    </location>
</feature>
<comment type="similarity">
    <text evidence="2">Belongs to the oligopeptide OPT transporter family.</text>
</comment>
<dbReference type="InterPro" id="IPR004648">
    <property type="entry name" value="Oligpept_transpt"/>
</dbReference>
<keyword evidence="5" id="KW-0571">Peptide transport</keyword>
<sequence length="767" mass="85712">MEETKHEYPADKLGYVDEKNIVDNVDLAEDADNENSRIEAVRLVVPITDDPTLAAITFRFWTISFIFSVIGAVIQQYYFFRSTSGTFSIYFVNLVSYGMGKAMARTLPMRSISIGSFSMSFNPGPFNLKEHALISIAVNTAANAAYAIDILSAMDLELNHRIGTLGALLLLLTTQCVGYGMAGVLRKYLVYPAEMVWWPNLVQVVFFNAIHNTDEFKSKKMVRGWSYMKFFWVVSGVLFLWEFFPQFIAPIFGYIDWICWIKPFDYNFWAIFSSISGGGVFSISLDWTSIGGSTLYFPLYAMLCNFGGNILSYWILLPALWMTNTLGTKAIGHPLTSKLFHVDTSAPFNITPYLNPDYSLNEEKFEAEAGAVKMSPMYAINFFLSFVALAGCVSQIICFQGPQIWKAWKSAISGDEEDIHTKMMRVYPEVPQWWYGLFYLIMVALAIVTCECYGLELPWWALLISLAIGWVMTLPIGAMQAITGFQPGLNVITELICGYMLPGKPIANMVFKCYGYMSMYQCTTLLSDLKLGHYMKIPPRSLFIAQFYGTVIGAIINYYTMILIINAHRSWLNGVGQGDPSGLWTGYNVQTYWGSALIYGALGPQRMFSNAGGYGFIFYGFLVGAIIPIILWALSKKFPKVSWEKFNIAIIAGGMSAYPNGYSMGILGGTVTAILFQFYLFRYHKAWWQKYTFILSAALDTGAAFTGLFIFCFLGGGLSPKLAVSMPSWWGNHITAEGNNAPYLAVDRCGAAINPDGSQNWTSGTTL</sequence>
<feature type="transmembrane region" description="Helical" evidence="9">
    <location>
        <begin position="162"/>
        <end position="182"/>
    </location>
</feature>
<dbReference type="GO" id="GO:0016020">
    <property type="term" value="C:membrane"/>
    <property type="evidence" value="ECO:0007669"/>
    <property type="project" value="UniProtKB-SubCell"/>
</dbReference>
<evidence type="ECO:0000256" key="9">
    <source>
        <dbReference type="SAM" id="Phobius"/>
    </source>
</evidence>
<comment type="subcellular location">
    <subcellularLocation>
        <location evidence="1">Membrane</location>
        <topology evidence="1">Multi-pass membrane protein</topology>
    </subcellularLocation>
</comment>
<evidence type="ECO:0000256" key="5">
    <source>
        <dbReference type="ARBA" id="ARBA00022856"/>
    </source>
</evidence>
<dbReference type="Pfam" id="PF03169">
    <property type="entry name" value="OPT"/>
    <property type="match status" value="1"/>
</dbReference>
<evidence type="ECO:0000256" key="2">
    <source>
        <dbReference type="ARBA" id="ARBA00008807"/>
    </source>
</evidence>
<protein>
    <submittedName>
        <fullName evidence="10">Uncharacterized protein</fullName>
    </submittedName>
</protein>
<evidence type="ECO:0000256" key="6">
    <source>
        <dbReference type="ARBA" id="ARBA00022927"/>
    </source>
</evidence>
<dbReference type="GO" id="GO:0035673">
    <property type="term" value="F:oligopeptide transmembrane transporter activity"/>
    <property type="evidence" value="ECO:0007669"/>
    <property type="project" value="InterPro"/>
</dbReference>
<feature type="transmembrane region" description="Helical" evidence="9">
    <location>
        <begin position="585"/>
        <end position="602"/>
    </location>
</feature>
<proteinExistence type="inferred from homology"/>
<feature type="transmembrane region" description="Helical" evidence="9">
    <location>
        <begin position="662"/>
        <end position="681"/>
    </location>
</feature>
<feature type="transmembrane region" description="Helical" evidence="9">
    <location>
        <begin position="266"/>
        <end position="285"/>
    </location>
</feature>
<feature type="transmembrane region" description="Helical" evidence="9">
    <location>
        <begin position="542"/>
        <end position="565"/>
    </location>
</feature>
<feature type="transmembrane region" description="Helical" evidence="9">
    <location>
        <begin position="85"/>
        <end position="104"/>
    </location>
</feature>
<dbReference type="Proteomes" id="UP000827284">
    <property type="component" value="Unassembled WGS sequence"/>
</dbReference>